<keyword evidence="8" id="KW-0472">Membrane</keyword>
<sequence length="568" mass="65503">MKYKTYYGLKNVCRTLDQNNNNRNSITILKSTYIRLNANIIEYSVCECNELKKKHRMVFQTSKKYHQILVKRCWAVVILLVLATAHIAYGQQQGLQIPSSDDSNANKNVSLTTPPSNGDHDQVETKYTTIYQKKVQQNKVSVSVQGVSIYRNTLLNIESMLHRQLREKAKLDNLESIKMHILMRLNLKKLPNITKPISVPQNILDNFYKDYNVSTAKAMRKTEEEYVELSPTSVEANGKTEEIYEENFSSQMQGDDANTVNKFRSYFDQNKDYSVNERQEEEYDNILSHISSIYIFPEQFQPNSRNNRNRNKPKADFLRFKIDNSYTDLSYATLHLYLRGWDWISAHQPELIEEIEKQQSKDIVVTIHRAVRRSNNSSITHKAKIFEFRQRIPSGLGEWVNIDLLKSFFGVEPGANKTQEIIIKGAEFWMKPLVVTIDNAASKNPLTVHIEIGSQKKHRRKRSVFMDCTENDHDLRCCRYPLKVNFTSFGWHFVVAPTSFDAFFCSGDCKVGYLEQYPHTHLAALTTSATPCCSPTKMSSLSLLYFDDNHNLVLSVIPNMSVEGCSCS</sequence>
<evidence type="ECO:0000256" key="8">
    <source>
        <dbReference type="SAM" id="Phobius"/>
    </source>
</evidence>
<dbReference type="SMART" id="SM00204">
    <property type="entry name" value="TGFB"/>
    <property type="match status" value="1"/>
</dbReference>
<dbReference type="Pfam" id="PF00019">
    <property type="entry name" value="TGF_beta"/>
    <property type="match status" value="1"/>
</dbReference>
<evidence type="ECO:0000259" key="9">
    <source>
        <dbReference type="PROSITE" id="PS51362"/>
    </source>
</evidence>
<feature type="domain" description="TGF-beta family profile" evidence="9">
    <location>
        <begin position="459"/>
        <end position="568"/>
    </location>
</feature>
<feature type="transmembrane region" description="Helical" evidence="8">
    <location>
        <begin position="69"/>
        <end position="89"/>
    </location>
</feature>
<evidence type="ECO:0000313" key="11">
    <source>
        <dbReference type="RefSeq" id="XP_041632669.1"/>
    </source>
</evidence>
<dbReference type="InterPro" id="IPR001839">
    <property type="entry name" value="TGF-b_C"/>
</dbReference>
<feature type="region of interest" description="Disordered" evidence="7">
    <location>
        <begin position="99"/>
        <end position="121"/>
    </location>
</feature>
<protein>
    <submittedName>
        <fullName evidence="11">Growth/differentiation factor 8 isoform X1</fullName>
    </submittedName>
</protein>
<keyword evidence="5" id="KW-1015">Disulfide bond</keyword>
<organism evidence="10 11">
    <name type="scientific">Drosophila kikkawai</name>
    <name type="common">Fruit fly</name>
    <dbReference type="NCBI Taxonomy" id="30033"/>
    <lineage>
        <taxon>Eukaryota</taxon>
        <taxon>Metazoa</taxon>
        <taxon>Ecdysozoa</taxon>
        <taxon>Arthropoda</taxon>
        <taxon>Hexapoda</taxon>
        <taxon>Insecta</taxon>
        <taxon>Pterygota</taxon>
        <taxon>Neoptera</taxon>
        <taxon>Endopterygota</taxon>
        <taxon>Diptera</taxon>
        <taxon>Brachycera</taxon>
        <taxon>Muscomorpha</taxon>
        <taxon>Ephydroidea</taxon>
        <taxon>Drosophilidae</taxon>
        <taxon>Drosophila</taxon>
        <taxon>Sophophora</taxon>
    </lineage>
</organism>
<evidence type="ECO:0000256" key="2">
    <source>
        <dbReference type="ARBA" id="ARBA00006656"/>
    </source>
</evidence>
<dbReference type="PANTHER" id="PTHR11848:SF262">
    <property type="entry name" value="LD29161P"/>
    <property type="match status" value="1"/>
</dbReference>
<dbReference type="Proteomes" id="UP001652661">
    <property type="component" value="Chromosome 4"/>
</dbReference>
<dbReference type="Gene3D" id="2.10.90.10">
    <property type="entry name" value="Cystine-knot cytokines"/>
    <property type="match status" value="1"/>
</dbReference>
<evidence type="ECO:0000256" key="4">
    <source>
        <dbReference type="ARBA" id="ARBA00023030"/>
    </source>
</evidence>
<accession>A0ABM3C7F6</accession>
<gene>
    <name evidence="11" type="primary">myo</name>
</gene>
<reference evidence="11" key="1">
    <citation type="submission" date="2025-08" db="UniProtKB">
        <authorList>
            <consortium name="RefSeq"/>
        </authorList>
    </citation>
    <scope>IDENTIFICATION</scope>
    <source>
        <strain evidence="11">14028-0561.14</strain>
        <tissue evidence="11">Whole fly</tissue>
    </source>
</reference>
<name>A0ABM3C7F6_DROKI</name>
<comment type="subcellular location">
    <subcellularLocation>
        <location evidence="1">Secreted</location>
    </subcellularLocation>
</comment>
<dbReference type="InterPro" id="IPR029034">
    <property type="entry name" value="Cystine-knot_cytokine"/>
</dbReference>
<dbReference type="PROSITE" id="PS51362">
    <property type="entry name" value="TGF_BETA_2"/>
    <property type="match status" value="1"/>
</dbReference>
<proteinExistence type="inferred from homology"/>
<evidence type="ECO:0000256" key="6">
    <source>
        <dbReference type="RuleBase" id="RU000354"/>
    </source>
</evidence>
<dbReference type="InterPro" id="IPR015615">
    <property type="entry name" value="TGF-beta-rel"/>
</dbReference>
<evidence type="ECO:0000256" key="3">
    <source>
        <dbReference type="ARBA" id="ARBA00022525"/>
    </source>
</evidence>
<keyword evidence="4 6" id="KW-0339">Growth factor</keyword>
<dbReference type="GeneID" id="108079501"/>
<dbReference type="SUPFAM" id="SSF57501">
    <property type="entry name" value="Cystine-knot cytokines"/>
    <property type="match status" value="1"/>
</dbReference>
<dbReference type="PANTHER" id="PTHR11848">
    <property type="entry name" value="TGF-BETA FAMILY"/>
    <property type="match status" value="1"/>
</dbReference>
<dbReference type="InterPro" id="IPR017948">
    <property type="entry name" value="TGFb_CS"/>
</dbReference>
<evidence type="ECO:0000256" key="5">
    <source>
        <dbReference type="ARBA" id="ARBA00023157"/>
    </source>
</evidence>
<keyword evidence="8" id="KW-0812">Transmembrane</keyword>
<comment type="similarity">
    <text evidence="2 6">Belongs to the TGF-beta family.</text>
</comment>
<feature type="compositionally biased region" description="Polar residues" evidence="7">
    <location>
        <begin position="99"/>
        <end position="116"/>
    </location>
</feature>
<keyword evidence="10" id="KW-1185">Reference proteome</keyword>
<dbReference type="PROSITE" id="PS00250">
    <property type="entry name" value="TGF_BETA_1"/>
    <property type="match status" value="1"/>
</dbReference>
<evidence type="ECO:0000313" key="10">
    <source>
        <dbReference type="Proteomes" id="UP001652661"/>
    </source>
</evidence>
<keyword evidence="3" id="KW-0964">Secreted</keyword>
<dbReference type="CDD" id="cd13751">
    <property type="entry name" value="TGF_beta_GDF8_like"/>
    <property type="match status" value="1"/>
</dbReference>
<evidence type="ECO:0000256" key="1">
    <source>
        <dbReference type="ARBA" id="ARBA00004613"/>
    </source>
</evidence>
<dbReference type="Gene3D" id="2.60.120.970">
    <property type="match status" value="1"/>
</dbReference>
<evidence type="ECO:0000256" key="7">
    <source>
        <dbReference type="SAM" id="MobiDB-lite"/>
    </source>
</evidence>
<dbReference type="RefSeq" id="XP_041632669.1">
    <property type="nucleotide sequence ID" value="XM_041776735.2"/>
</dbReference>
<keyword evidence="8" id="KW-1133">Transmembrane helix</keyword>